<name>A0A552X1G9_9GAMM</name>
<evidence type="ECO:0000256" key="1">
    <source>
        <dbReference type="SAM" id="Phobius"/>
    </source>
</evidence>
<evidence type="ECO:0000313" key="3">
    <source>
        <dbReference type="EMBL" id="TRW48443.1"/>
    </source>
</evidence>
<feature type="transmembrane region" description="Helical" evidence="1">
    <location>
        <begin position="21"/>
        <end position="38"/>
    </location>
</feature>
<keyword evidence="1" id="KW-0472">Membrane</keyword>
<proteinExistence type="predicted"/>
<gene>
    <name evidence="3" type="ORF">FM042_09745</name>
</gene>
<dbReference type="EMBL" id="VJWL01000003">
    <property type="protein sequence ID" value="TRW48443.1"/>
    <property type="molecule type" value="Genomic_DNA"/>
</dbReference>
<dbReference type="PANTHER" id="PTHR34473:SF3">
    <property type="entry name" value="TRANSMEMBRANE PROTEIN-RELATED"/>
    <property type="match status" value="1"/>
</dbReference>
<comment type="caution">
    <text evidence="3">The sequence shown here is derived from an EMBL/GenBank/DDBJ whole genome shotgun (WGS) entry which is preliminary data.</text>
</comment>
<dbReference type="AlphaFoldDB" id="A0A552X1G9"/>
<sequence>MDELNWRRVSPRYVALLRIDKTILCGLILIAFSFPAVLVDAIPLWVAIIGWSVLGVIWLSLLFLWAPRRFRVTAYASEEKELHLRVGALWHRHTAVTHNRIQHLEIEQSPFERMLGLARLIIFTAGGSGADLTIPGLAREDATALRDGLLAVIREEQLDDAAITEAGPVATEPQERNGKDD</sequence>
<dbReference type="InterPro" id="IPR005182">
    <property type="entry name" value="YdbS-like_PH"/>
</dbReference>
<keyword evidence="4" id="KW-1185">Reference proteome</keyword>
<protein>
    <submittedName>
        <fullName evidence="3">PH domain-containing protein</fullName>
    </submittedName>
</protein>
<feature type="transmembrane region" description="Helical" evidence="1">
    <location>
        <begin position="44"/>
        <end position="65"/>
    </location>
</feature>
<evidence type="ECO:0000313" key="4">
    <source>
        <dbReference type="Proteomes" id="UP000320359"/>
    </source>
</evidence>
<dbReference type="Proteomes" id="UP000320359">
    <property type="component" value="Unassembled WGS sequence"/>
</dbReference>
<feature type="domain" description="YdbS-like PH" evidence="2">
    <location>
        <begin position="71"/>
        <end position="147"/>
    </location>
</feature>
<accession>A0A552X1G9</accession>
<keyword evidence="1" id="KW-0812">Transmembrane</keyword>
<dbReference type="PANTHER" id="PTHR34473">
    <property type="entry name" value="UPF0699 TRANSMEMBRANE PROTEIN YDBS"/>
    <property type="match status" value="1"/>
</dbReference>
<evidence type="ECO:0000259" key="2">
    <source>
        <dbReference type="Pfam" id="PF03703"/>
    </source>
</evidence>
<organism evidence="3 4">
    <name type="scientific">Aliidiomarina halalkaliphila</name>
    <dbReference type="NCBI Taxonomy" id="2593535"/>
    <lineage>
        <taxon>Bacteria</taxon>
        <taxon>Pseudomonadati</taxon>
        <taxon>Pseudomonadota</taxon>
        <taxon>Gammaproteobacteria</taxon>
        <taxon>Alteromonadales</taxon>
        <taxon>Idiomarinaceae</taxon>
        <taxon>Aliidiomarina</taxon>
    </lineage>
</organism>
<dbReference type="RefSeq" id="WP_143236235.1">
    <property type="nucleotide sequence ID" value="NZ_VJWL01000003.1"/>
</dbReference>
<dbReference type="OrthoDB" id="1750577at2"/>
<dbReference type="Pfam" id="PF03703">
    <property type="entry name" value="bPH_2"/>
    <property type="match status" value="1"/>
</dbReference>
<reference evidence="3 4" key="1">
    <citation type="submission" date="2019-07" db="EMBL/GenBank/DDBJ databases">
        <authorList>
            <person name="Yang M."/>
            <person name="Zhao D."/>
            <person name="Xiang H."/>
        </authorList>
    </citation>
    <scope>NUCLEOTIDE SEQUENCE [LARGE SCALE GENOMIC DNA]</scope>
    <source>
        <strain evidence="3 4">IM1326</strain>
    </source>
</reference>
<keyword evidence="1" id="KW-1133">Transmembrane helix</keyword>